<dbReference type="GO" id="GO:0000105">
    <property type="term" value="P:L-histidine biosynthetic process"/>
    <property type="evidence" value="ECO:0007669"/>
    <property type="project" value="UniProtKB-UniRule"/>
</dbReference>
<dbReference type="NCBIfam" id="TIGR01855">
    <property type="entry name" value="IMP_synth_hisH"/>
    <property type="match status" value="1"/>
</dbReference>
<comment type="pathway">
    <text evidence="2 13">Amino-acid biosynthesis; L-histidine biosynthesis; L-histidine from 5-phospho-alpha-D-ribose 1-diphosphate: step 5/9.</text>
</comment>
<protein>
    <recommendedName>
        <fullName evidence="13">Imidazole glycerol phosphate synthase subunit HisH</fullName>
        <ecNumber evidence="13">4.3.2.10</ecNumber>
    </recommendedName>
    <alternativeName>
        <fullName evidence="13">IGP synthase glutaminase subunit</fullName>
        <ecNumber evidence="13">3.5.1.2</ecNumber>
    </alternativeName>
    <alternativeName>
        <fullName evidence="13">IGP synthase subunit HisH</fullName>
    </alternativeName>
    <alternativeName>
        <fullName evidence="13">ImGP synthase subunit HisH</fullName>
        <shortName evidence="13">IGPS subunit HisH</shortName>
    </alternativeName>
</protein>
<dbReference type="GO" id="GO:0004359">
    <property type="term" value="F:glutaminase activity"/>
    <property type="evidence" value="ECO:0007669"/>
    <property type="project" value="UniProtKB-EC"/>
</dbReference>
<accession>A0AAW8NAD6</accession>
<evidence type="ECO:0000256" key="1">
    <source>
        <dbReference type="ARBA" id="ARBA00004496"/>
    </source>
</evidence>
<dbReference type="GO" id="GO:0000107">
    <property type="term" value="F:imidazoleglycerol-phosphate synthase activity"/>
    <property type="evidence" value="ECO:0007669"/>
    <property type="project" value="UniProtKB-UniRule"/>
</dbReference>
<proteinExistence type="inferred from homology"/>
<dbReference type="InterPro" id="IPR010139">
    <property type="entry name" value="Imidazole-glycPsynth_HisH"/>
</dbReference>
<dbReference type="InterPro" id="IPR029062">
    <property type="entry name" value="Class_I_gatase-like"/>
</dbReference>
<evidence type="ECO:0000259" key="15">
    <source>
        <dbReference type="Pfam" id="PF00117"/>
    </source>
</evidence>
<dbReference type="RefSeq" id="WP_310109452.1">
    <property type="nucleotide sequence ID" value="NZ_JAVDTN010000002.1"/>
</dbReference>
<evidence type="ECO:0000256" key="13">
    <source>
        <dbReference type="HAMAP-Rule" id="MF_00278"/>
    </source>
</evidence>
<comment type="catalytic activity">
    <reaction evidence="11 13">
        <text>5-[(5-phospho-1-deoxy-D-ribulos-1-ylimino)methylamino]-1-(5-phospho-beta-D-ribosyl)imidazole-4-carboxamide + L-glutamine = D-erythro-1-(imidazol-4-yl)glycerol 3-phosphate + 5-amino-1-(5-phospho-beta-D-ribosyl)imidazole-4-carboxamide + L-glutamate + H(+)</text>
        <dbReference type="Rhea" id="RHEA:24793"/>
        <dbReference type="ChEBI" id="CHEBI:15378"/>
        <dbReference type="ChEBI" id="CHEBI:29985"/>
        <dbReference type="ChEBI" id="CHEBI:58278"/>
        <dbReference type="ChEBI" id="CHEBI:58359"/>
        <dbReference type="ChEBI" id="CHEBI:58475"/>
        <dbReference type="ChEBI" id="CHEBI:58525"/>
        <dbReference type="EC" id="4.3.2.10"/>
    </reaction>
</comment>
<evidence type="ECO:0000256" key="9">
    <source>
        <dbReference type="ARBA" id="ARBA00023239"/>
    </source>
</evidence>
<evidence type="ECO:0000256" key="4">
    <source>
        <dbReference type="ARBA" id="ARBA00022490"/>
    </source>
</evidence>
<feature type="compositionally biased region" description="Polar residues" evidence="14">
    <location>
        <begin position="254"/>
        <end position="265"/>
    </location>
</feature>
<feature type="active site" evidence="13">
    <location>
        <position position="217"/>
    </location>
</feature>
<evidence type="ECO:0000256" key="7">
    <source>
        <dbReference type="ARBA" id="ARBA00022962"/>
    </source>
</evidence>
<dbReference type="InterPro" id="IPR017926">
    <property type="entry name" value="GATASE"/>
</dbReference>
<dbReference type="SUPFAM" id="SSF52317">
    <property type="entry name" value="Class I glutamine amidotransferase-like"/>
    <property type="match status" value="1"/>
</dbReference>
<dbReference type="GO" id="GO:0005737">
    <property type="term" value="C:cytoplasm"/>
    <property type="evidence" value="ECO:0007669"/>
    <property type="project" value="UniProtKB-SubCell"/>
</dbReference>
<evidence type="ECO:0000313" key="17">
    <source>
        <dbReference type="Proteomes" id="UP001262032"/>
    </source>
</evidence>
<evidence type="ECO:0000256" key="10">
    <source>
        <dbReference type="ARBA" id="ARBA00025299"/>
    </source>
</evidence>
<dbReference type="GO" id="GO:0016829">
    <property type="term" value="F:lyase activity"/>
    <property type="evidence" value="ECO:0007669"/>
    <property type="project" value="UniProtKB-KW"/>
</dbReference>
<dbReference type="GeneID" id="97421131"/>
<dbReference type="CDD" id="cd01748">
    <property type="entry name" value="GATase1_IGP_Synthase"/>
    <property type="match status" value="1"/>
</dbReference>
<sequence>MSGQVLRDGAIVDPSASRKLPSPEGKPTVTVLDYGSGNVRSAVRALERAGAEVILSSKPEDVLNADGLVVPGVGAFETVMRELKAVDGIRLIGRRVAGGRPVLGICVGLQVLFEAGVEHGAEAEGMGEWPGKVELLPADVVPHMGWNTVKVPEGSKLFAGVENERFYFVHSYGVQEWNFDVIQPRMAAPLVTWSEHGAPFIAAVENGPLSATQFHPEKSGDAGARLLHNWVEALRRPAAGGHADNTHHAEGSTAADTPSGSNPANGGTPAPESGTA</sequence>
<dbReference type="PROSITE" id="PS51273">
    <property type="entry name" value="GATASE_TYPE_1"/>
    <property type="match status" value="1"/>
</dbReference>
<keyword evidence="8 13" id="KW-0368">Histidine biosynthesis</keyword>
<feature type="active site" description="Nucleophile" evidence="13">
    <location>
        <position position="106"/>
    </location>
</feature>
<dbReference type="EMBL" id="JAVDWN010000002">
    <property type="protein sequence ID" value="MDR7163028.1"/>
    <property type="molecule type" value="Genomic_DNA"/>
</dbReference>
<keyword evidence="6 13" id="KW-0378">Hydrolase</keyword>
<keyword evidence="4 13" id="KW-0963">Cytoplasm</keyword>
<evidence type="ECO:0000313" key="16">
    <source>
        <dbReference type="EMBL" id="MDR7163028.1"/>
    </source>
</evidence>
<keyword evidence="5 13" id="KW-0028">Amino-acid biosynthesis</keyword>
<evidence type="ECO:0000256" key="3">
    <source>
        <dbReference type="ARBA" id="ARBA00011152"/>
    </source>
</evidence>
<comment type="caution">
    <text evidence="16">The sequence shown here is derived from an EMBL/GenBank/DDBJ whole genome shotgun (WGS) entry which is preliminary data.</text>
</comment>
<keyword evidence="9 13" id="KW-0456">Lyase</keyword>
<comment type="subunit">
    <text evidence="3 13">Heterodimer of HisH and HisF.</text>
</comment>
<evidence type="ECO:0000256" key="11">
    <source>
        <dbReference type="ARBA" id="ARBA00047838"/>
    </source>
</evidence>
<evidence type="ECO:0000256" key="5">
    <source>
        <dbReference type="ARBA" id="ARBA00022605"/>
    </source>
</evidence>
<name>A0AAW8NAD6_PSEOX</name>
<dbReference type="EC" id="3.5.1.2" evidence="13"/>
<evidence type="ECO:0000256" key="14">
    <source>
        <dbReference type="SAM" id="MobiDB-lite"/>
    </source>
</evidence>
<dbReference type="EC" id="4.3.2.10" evidence="13"/>
<feature type="domain" description="Glutamine amidotransferase" evidence="15">
    <location>
        <begin position="31"/>
        <end position="230"/>
    </location>
</feature>
<comment type="catalytic activity">
    <reaction evidence="12 13">
        <text>L-glutamine + H2O = L-glutamate + NH4(+)</text>
        <dbReference type="Rhea" id="RHEA:15889"/>
        <dbReference type="ChEBI" id="CHEBI:15377"/>
        <dbReference type="ChEBI" id="CHEBI:28938"/>
        <dbReference type="ChEBI" id="CHEBI:29985"/>
        <dbReference type="ChEBI" id="CHEBI:58359"/>
        <dbReference type="EC" id="3.5.1.2"/>
    </reaction>
</comment>
<dbReference type="HAMAP" id="MF_00278">
    <property type="entry name" value="HisH"/>
    <property type="match status" value="1"/>
</dbReference>
<keyword evidence="7 13" id="KW-0315">Glutamine amidotransferase</keyword>
<reference evidence="16" key="1">
    <citation type="submission" date="2023-07" db="EMBL/GenBank/DDBJ databases">
        <title>Sorghum-associated microbial communities from plants grown in Nebraska, USA.</title>
        <authorList>
            <person name="Schachtman D."/>
        </authorList>
    </citation>
    <scope>NUCLEOTIDE SEQUENCE</scope>
    <source>
        <strain evidence="16">BE261</strain>
    </source>
</reference>
<keyword evidence="16" id="KW-0328">Glycosyltransferase</keyword>
<evidence type="ECO:0000256" key="12">
    <source>
        <dbReference type="ARBA" id="ARBA00049534"/>
    </source>
</evidence>
<dbReference type="FunFam" id="3.40.50.880:FF:000056">
    <property type="entry name" value="Imidazole glycerol phosphate synthase subunit HisH"/>
    <property type="match status" value="1"/>
</dbReference>
<dbReference type="PANTHER" id="PTHR42701">
    <property type="entry name" value="IMIDAZOLE GLYCEROL PHOSPHATE SYNTHASE SUBUNIT HISH"/>
    <property type="match status" value="1"/>
</dbReference>
<dbReference type="PANTHER" id="PTHR42701:SF1">
    <property type="entry name" value="IMIDAZOLE GLYCEROL PHOSPHATE SYNTHASE SUBUNIT HISH"/>
    <property type="match status" value="1"/>
</dbReference>
<dbReference type="Gene3D" id="3.40.50.880">
    <property type="match status" value="1"/>
</dbReference>
<evidence type="ECO:0000256" key="6">
    <source>
        <dbReference type="ARBA" id="ARBA00022801"/>
    </source>
</evidence>
<dbReference type="AlphaFoldDB" id="A0AAW8NAD6"/>
<keyword evidence="16" id="KW-0808">Transferase</keyword>
<dbReference type="Pfam" id="PF00117">
    <property type="entry name" value="GATase"/>
    <property type="match status" value="1"/>
</dbReference>
<feature type="region of interest" description="Disordered" evidence="14">
    <location>
        <begin position="239"/>
        <end position="276"/>
    </location>
</feature>
<feature type="active site" evidence="13">
    <location>
        <position position="215"/>
    </location>
</feature>
<comment type="subcellular location">
    <subcellularLocation>
        <location evidence="1 13">Cytoplasm</location>
    </subcellularLocation>
</comment>
<evidence type="ECO:0000256" key="2">
    <source>
        <dbReference type="ARBA" id="ARBA00005091"/>
    </source>
</evidence>
<dbReference type="Proteomes" id="UP001262032">
    <property type="component" value="Unassembled WGS sequence"/>
</dbReference>
<comment type="function">
    <text evidence="10 13">IGPS catalyzes the conversion of PRFAR and glutamine to IGP, AICAR and glutamate. The HisH subunit catalyzes the hydrolysis of glutamine to glutamate and ammonia as part of the synthesis of IGP and AICAR. The resulting ammonia molecule is channeled to the active site of HisF.</text>
</comment>
<evidence type="ECO:0000256" key="8">
    <source>
        <dbReference type="ARBA" id="ARBA00023102"/>
    </source>
</evidence>
<organism evidence="16 17">
    <name type="scientific">Pseudarthrobacter oxydans</name>
    <name type="common">Arthrobacter oxydans</name>
    <dbReference type="NCBI Taxonomy" id="1671"/>
    <lineage>
        <taxon>Bacteria</taxon>
        <taxon>Bacillati</taxon>
        <taxon>Actinomycetota</taxon>
        <taxon>Actinomycetes</taxon>
        <taxon>Micrococcales</taxon>
        <taxon>Micrococcaceae</taxon>
        <taxon>Pseudarthrobacter</taxon>
    </lineage>
</organism>
<gene>
    <name evidence="13" type="primary">hisH</name>
    <name evidence="16" type="ORF">J2X12_001036</name>
</gene>